<dbReference type="PANTHER" id="PTHR38795:SF1">
    <property type="entry name" value="DUF6604 DOMAIN-CONTAINING PROTEIN"/>
    <property type="match status" value="1"/>
</dbReference>
<keyword evidence="2" id="KW-1185">Reference proteome</keyword>
<reference evidence="1 2" key="1">
    <citation type="submission" date="2016-07" db="EMBL/GenBank/DDBJ databases">
        <title>Pervasive Adenine N6-methylation of Active Genes in Fungi.</title>
        <authorList>
            <consortium name="DOE Joint Genome Institute"/>
            <person name="Mondo S.J."/>
            <person name="Dannebaum R.O."/>
            <person name="Kuo R.C."/>
            <person name="Labutti K."/>
            <person name="Haridas S."/>
            <person name="Kuo A."/>
            <person name="Salamov A."/>
            <person name="Ahrendt S.R."/>
            <person name="Lipzen A."/>
            <person name="Sullivan W."/>
            <person name="Andreopoulos W.B."/>
            <person name="Clum A."/>
            <person name="Lindquist E."/>
            <person name="Daum C."/>
            <person name="Ramamoorthy G.K."/>
            <person name="Gryganskyi A."/>
            <person name="Culley D."/>
            <person name="Magnuson J.K."/>
            <person name="James T.Y."/>
            <person name="O'Malley M.A."/>
            <person name="Stajich J.E."/>
            <person name="Spatafora J.W."/>
            <person name="Visel A."/>
            <person name="Grigoriev I.V."/>
        </authorList>
    </citation>
    <scope>NUCLEOTIDE SEQUENCE [LARGE SCALE GENOMIC DNA]</scope>
    <source>
        <strain evidence="1 2">PL171</strain>
    </source>
</reference>
<proteinExistence type="predicted"/>
<dbReference type="EMBL" id="MCFL01000020">
    <property type="protein sequence ID" value="ORZ35733.1"/>
    <property type="molecule type" value="Genomic_DNA"/>
</dbReference>
<evidence type="ECO:0000313" key="2">
    <source>
        <dbReference type="Proteomes" id="UP000193411"/>
    </source>
</evidence>
<accession>A0A1Y2HPW6</accession>
<comment type="caution">
    <text evidence="1">The sequence shown here is derived from an EMBL/GenBank/DDBJ whole genome shotgun (WGS) entry which is preliminary data.</text>
</comment>
<dbReference type="PANTHER" id="PTHR38795">
    <property type="entry name" value="DUF6604 DOMAIN-CONTAINING PROTEIN"/>
    <property type="match status" value="1"/>
</dbReference>
<name>A0A1Y2HPW6_9FUNG</name>
<gene>
    <name evidence="1" type="ORF">BCR44DRAFT_1106274</name>
</gene>
<dbReference type="AlphaFoldDB" id="A0A1Y2HPW6"/>
<organism evidence="1 2">
    <name type="scientific">Catenaria anguillulae PL171</name>
    <dbReference type="NCBI Taxonomy" id="765915"/>
    <lineage>
        <taxon>Eukaryota</taxon>
        <taxon>Fungi</taxon>
        <taxon>Fungi incertae sedis</taxon>
        <taxon>Blastocladiomycota</taxon>
        <taxon>Blastocladiomycetes</taxon>
        <taxon>Blastocladiales</taxon>
        <taxon>Catenariaceae</taxon>
        <taxon>Catenaria</taxon>
    </lineage>
</organism>
<dbReference type="Proteomes" id="UP000193411">
    <property type="component" value="Unassembled WGS sequence"/>
</dbReference>
<evidence type="ECO:0000313" key="1">
    <source>
        <dbReference type="EMBL" id="ORZ35733.1"/>
    </source>
</evidence>
<protein>
    <submittedName>
        <fullName evidence="1">Uncharacterized protein</fullName>
    </submittedName>
</protein>
<dbReference type="STRING" id="765915.A0A1Y2HPW6"/>
<sequence>MSYPTPRHSALFARSIESWAKEQDLTVLLWSRGQVSGPAIDIPELFAQHPWLAGSVLVYTHLAMRYFAMANADMWGCVLFSAHMYEASKFARAGGDNKPWWPLMEDFIGLVNKESIFYGRVPTDVSEAWFAINLAFGVSGYELNAWQRGRQTYSRNWKRSDRDPVCVEEVVDEASPLCTATFKRMFDGASAREWIEDVERVLLKDMNEAAAATVLSSRSTARAKTRKSLGLFESLELVRAQVAREQAIMAFNMTELHVQSYRLLVHLRQRMHPHLVRSGMNMCTVTMRDDQLPMITWHVLMAIGAGSQYLSISGVKDPSGATRLAKEMLVECKTMVGKMEKERIEYEAEGYEEYDEMAREEMEDQEDDLADAMEYFRMVKKHSPTRRPGGIQLFKFKLGRRVAQMEE</sequence>